<keyword evidence="2" id="KW-1185">Reference proteome</keyword>
<sequence length="624" mass="70288">MNDMTPGERAFADMAARGMDAAALLASMRAEPQQQAGGSVLVTSYDDAGEPVQVPVTMLEFVPNLRTALALAFGWRAKAMKAKSFEACLGCIRPFIEFLDSRGLNAVKPRHIDDDLLNDYRDWLDDFEKTPPIRKRKTVSVYPAHSCGKLKVDTKRRYMSELLTVLRHLRVDPVWWFEISPRLDLIRSNDWNGVVNDRRPVDILTRPQLKMLVRICREEVIATTARLKLAWAVMDDADPAASTDLADREILLEVQALHRIFGGLPPKQQNLSKALNDHDPKPLPRLRRLDSRSYNAAIATIYPTGRLLMPFILLFAIYYRYNRSVVTTLKPSDFSVQPSIAGGTRLLGKPFKNRAGKTQYASWPVNNEPDNPSEMMKTLERWTGSLRPLGPSDHRNHIFLARAAGPSARSMAAQEGFNLAFIKFLEDNSAKLKRRFLFRAIRPSVINLVHHLFDGDLLATSEAGQHGVDVMMNHYLFDGARKANAEALVGPMHLREAWRRSSGKVDGREDKRRGDVSAATPGFTCRDRYASTMAGQKPGRLCTAYGMCPNCRLGGIDVSVPENYALMLKLRDAMIRSRPRMPVETWLSRWSPVLDRLNLVTIRSFTEEVRAVAQLDIPPLPTME</sequence>
<dbReference type="EMBL" id="JACCBY010000001">
    <property type="protein sequence ID" value="NYD89182.1"/>
    <property type="molecule type" value="Genomic_DNA"/>
</dbReference>
<protein>
    <submittedName>
        <fullName evidence="1">Uncharacterized protein</fullName>
    </submittedName>
</protein>
<proteinExistence type="predicted"/>
<gene>
    <name evidence="1" type="ORF">HD841_000951</name>
</gene>
<dbReference type="RefSeq" id="WP_179507678.1">
    <property type="nucleotide sequence ID" value="NZ_JACCBY010000001.1"/>
</dbReference>
<organism evidence="1 2">
    <name type="scientific">Sphingomonas melonis</name>
    <dbReference type="NCBI Taxonomy" id="152682"/>
    <lineage>
        <taxon>Bacteria</taxon>
        <taxon>Pseudomonadati</taxon>
        <taxon>Pseudomonadota</taxon>
        <taxon>Alphaproteobacteria</taxon>
        <taxon>Sphingomonadales</taxon>
        <taxon>Sphingomonadaceae</taxon>
        <taxon>Sphingomonas</taxon>
    </lineage>
</organism>
<dbReference type="AlphaFoldDB" id="A0A7Y9FLP5"/>
<comment type="caution">
    <text evidence="1">The sequence shown here is derived from an EMBL/GenBank/DDBJ whole genome shotgun (WGS) entry which is preliminary data.</text>
</comment>
<name>A0A7Y9FLP5_9SPHN</name>
<reference evidence="1 2" key="1">
    <citation type="submission" date="2020-08" db="EMBL/GenBank/DDBJ databases">
        <title>The Agave Microbiome: Exploring the role of microbial communities in plant adaptations to desert environments.</title>
        <authorList>
            <person name="Partida-Martinez L.P."/>
        </authorList>
    </citation>
    <scope>NUCLEOTIDE SEQUENCE [LARGE SCALE GENOMIC DNA]</scope>
    <source>
        <strain evidence="1 2">AS2.3</strain>
    </source>
</reference>
<accession>A0A7Y9FLP5</accession>
<evidence type="ECO:0000313" key="1">
    <source>
        <dbReference type="EMBL" id="NYD89182.1"/>
    </source>
</evidence>
<dbReference type="Proteomes" id="UP000517753">
    <property type="component" value="Unassembled WGS sequence"/>
</dbReference>
<evidence type="ECO:0000313" key="2">
    <source>
        <dbReference type="Proteomes" id="UP000517753"/>
    </source>
</evidence>